<reference evidence="4" key="1">
    <citation type="journal article" date="2020" name="New Phytol.">
        <title>Comparative genomics reveals dynamic genome evolution in host specialist ectomycorrhizal fungi.</title>
        <authorList>
            <person name="Lofgren L.A."/>
            <person name="Nguyen N.H."/>
            <person name="Vilgalys R."/>
            <person name="Ruytinx J."/>
            <person name="Liao H.L."/>
            <person name="Branco S."/>
            <person name="Kuo A."/>
            <person name="LaButti K."/>
            <person name="Lipzen A."/>
            <person name="Andreopoulos W."/>
            <person name="Pangilinan J."/>
            <person name="Riley R."/>
            <person name="Hundley H."/>
            <person name="Na H."/>
            <person name="Barry K."/>
            <person name="Grigoriev I.V."/>
            <person name="Stajich J.E."/>
            <person name="Kennedy P.G."/>
        </authorList>
    </citation>
    <scope>NUCLEOTIDE SEQUENCE</scope>
    <source>
        <strain evidence="4">DOB743</strain>
    </source>
</reference>
<keyword evidence="5" id="KW-1185">Reference proteome</keyword>
<dbReference type="SUPFAM" id="SSF52499">
    <property type="entry name" value="Isochorismatase-like hydrolases"/>
    <property type="match status" value="1"/>
</dbReference>
<evidence type="ECO:0000259" key="3">
    <source>
        <dbReference type="Pfam" id="PF00857"/>
    </source>
</evidence>
<dbReference type="Gene3D" id="3.40.50.850">
    <property type="entry name" value="Isochorismatase-like"/>
    <property type="match status" value="1"/>
</dbReference>
<evidence type="ECO:0000313" key="4">
    <source>
        <dbReference type="EMBL" id="KAG1783989.1"/>
    </source>
</evidence>
<protein>
    <submittedName>
        <fullName evidence="4">Isochorismatase hydrolase</fullName>
    </submittedName>
</protein>
<dbReference type="PANTHER" id="PTHR43540:SF9">
    <property type="entry name" value="FAMILY HYDROLASE, PUTATIVE (AFU_ORTHOLOGUE AFUA_2G08700)-RELATED"/>
    <property type="match status" value="1"/>
</dbReference>
<accession>A0A9P7D925</accession>
<dbReference type="Pfam" id="PF00857">
    <property type="entry name" value="Isochorismatase"/>
    <property type="match status" value="1"/>
</dbReference>
<proteinExistence type="inferred from homology"/>
<dbReference type="InterPro" id="IPR000868">
    <property type="entry name" value="Isochorismatase-like_dom"/>
</dbReference>
<comment type="caution">
    <text evidence="4">The sequence shown here is derived from an EMBL/GenBank/DDBJ whole genome shotgun (WGS) entry which is preliminary data.</text>
</comment>
<gene>
    <name evidence="4" type="ORF">EV702DRAFT_1190998</name>
</gene>
<feature type="domain" description="Isochorismatase-like" evidence="3">
    <location>
        <begin position="85"/>
        <end position="251"/>
    </location>
</feature>
<keyword evidence="2 4" id="KW-0378">Hydrolase</keyword>
<evidence type="ECO:0000256" key="1">
    <source>
        <dbReference type="ARBA" id="ARBA00006336"/>
    </source>
</evidence>
<dbReference type="PANTHER" id="PTHR43540">
    <property type="entry name" value="PEROXYUREIDOACRYLATE/UREIDOACRYLATE AMIDOHYDROLASE-RELATED"/>
    <property type="match status" value="1"/>
</dbReference>
<dbReference type="Proteomes" id="UP000714275">
    <property type="component" value="Unassembled WGS sequence"/>
</dbReference>
<evidence type="ECO:0000313" key="5">
    <source>
        <dbReference type="Proteomes" id="UP000714275"/>
    </source>
</evidence>
<dbReference type="OrthoDB" id="167809at2759"/>
<dbReference type="AlphaFoldDB" id="A0A9P7D925"/>
<name>A0A9P7D925_9AGAM</name>
<comment type="similarity">
    <text evidence="1">Belongs to the isochorismatase family.</text>
</comment>
<evidence type="ECO:0000256" key="2">
    <source>
        <dbReference type="ARBA" id="ARBA00022801"/>
    </source>
</evidence>
<organism evidence="4 5">
    <name type="scientific">Suillus placidus</name>
    <dbReference type="NCBI Taxonomy" id="48579"/>
    <lineage>
        <taxon>Eukaryota</taxon>
        <taxon>Fungi</taxon>
        <taxon>Dikarya</taxon>
        <taxon>Basidiomycota</taxon>
        <taxon>Agaricomycotina</taxon>
        <taxon>Agaricomycetes</taxon>
        <taxon>Agaricomycetidae</taxon>
        <taxon>Boletales</taxon>
        <taxon>Suillineae</taxon>
        <taxon>Suillaceae</taxon>
        <taxon>Suillus</taxon>
    </lineage>
</organism>
<dbReference type="GO" id="GO:0016787">
    <property type="term" value="F:hydrolase activity"/>
    <property type="evidence" value="ECO:0007669"/>
    <property type="project" value="UniProtKB-KW"/>
</dbReference>
<dbReference type="EMBL" id="JABBWD010000001">
    <property type="protein sequence ID" value="KAG1783989.1"/>
    <property type="molecule type" value="Genomic_DNA"/>
</dbReference>
<sequence>MSQVPIHDTPILGMATRPRVSQAIEYGNTPNFWVEYPSGLMDLTRSQHLATDAVEPSLVSSTQLDIPVTGDRTIRVDKSKAAAVIGSLRKQGVKILWVNWGFTDQELKTLPPAVVRAFMKGGFEGPGTELPSDFGRLLMRDARNSELYGPLQEEYLNGQKEGTDLWIHKNRTSGIWGHQTALDLYLKENGITTLFFGGVNADQCVSGTFIDAYFQGYDCVMVEDITATTSPAGGLENVLYNAANSQGFVTNTSNIINASG</sequence>
<dbReference type="InterPro" id="IPR036380">
    <property type="entry name" value="Isochorismatase-like_sf"/>
</dbReference>
<dbReference type="InterPro" id="IPR050272">
    <property type="entry name" value="Isochorismatase-like_hydrls"/>
</dbReference>